<evidence type="ECO:0000256" key="24">
    <source>
        <dbReference type="ARBA" id="ARBA00050232"/>
    </source>
</evidence>
<comment type="catalytic activity">
    <reaction evidence="25">
        <text>17beta-hydroxy-5alpha-androstan-3-one + NAD(+) = 5alpha-androstan-3,17-dione + NADH + H(+)</text>
        <dbReference type="Rhea" id="RHEA:41992"/>
        <dbReference type="ChEBI" id="CHEBI:15378"/>
        <dbReference type="ChEBI" id="CHEBI:15994"/>
        <dbReference type="ChEBI" id="CHEBI:16330"/>
        <dbReference type="ChEBI" id="CHEBI:57540"/>
        <dbReference type="ChEBI" id="CHEBI:57945"/>
    </reaction>
    <physiologicalReaction direction="left-to-right" evidence="25">
        <dbReference type="Rhea" id="RHEA:41993"/>
    </physiologicalReaction>
</comment>
<evidence type="ECO:0000256" key="33">
    <source>
        <dbReference type="ARBA" id="ARBA00076041"/>
    </source>
</evidence>
<dbReference type="EC" id="1.1.1.n12" evidence="6"/>
<evidence type="ECO:0000256" key="17">
    <source>
        <dbReference type="ARBA" id="ARBA00023128"/>
    </source>
</evidence>
<comment type="subunit">
    <text evidence="28">Heterotetramer with CBR4; contains two molecules of HSD17B8 and CBR4.</text>
</comment>
<dbReference type="STRING" id="543379.A0A232EGH7"/>
<dbReference type="SUPFAM" id="SSF47459">
    <property type="entry name" value="HLH, helix-loop-helix DNA-binding domain"/>
    <property type="match status" value="1"/>
</dbReference>
<dbReference type="GO" id="GO:0047035">
    <property type="term" value="F:testosterone dehydrogenase (NAD+) activity"/>
    <property type="evidence" value="ECO:0007669"/>
    <property type="project" value="UniProtKB-EC"/>
</dbReference>
<evidence type="ECO:0000256" key="6">
    <source>
        <dbReference type="ARBA" id="ARBA00012456"/>
    </source>
</evidence>
<keyword evidence="45" id="KW-1185">Reference proteome</keyword>
<evidence type="ECO:0000256" key="40">
    <source>
        <dbReference type="ARBA" id="ARBA00083258"/>
    </source>
</evidence>
<evidence type="ECO:0000256" key="15">
    <source>
        <dbReference type="ARBA" id="ARBA00023098"/>
    </source>
</evidence>
<proteinExistence type="inferred from homology"/>
<evidence type="ECO:0000256" key="29">
    <source>
        <dbReference type="ARBA" id="ARBA00065416"/>
    </source>
</evidence>
<evidence type="ECO:0000256" key="41">
    <source>
        <dbReference type="SAM" id="Coils"/>
    </source>
</evidence>
<evidence type="ECO:0000256" key="38">
    <source>
        <dbReference type="ARBA" id="ARBA00082933"/>
    </source>
</evidence>
<keyword evidence="12" id="KW-0560">Oxidoreductase</keyword>
<feature type="compositionally biased region" description="Basic and acidic residues" evidence="42">
    <location>
        <begin position="70"/>
        <end position="82"/>
    </location>
</feature>
<keyword evidence="16" id="KW-0238">DNA-binding</keyword>
<keyword evidence="18" id="KW-0010">Activator</keyword>
<evidence type="ECO:0000256" key="5">
    <source>
        <dbReference type="ARBA" id="ARBA00006484"/>
    </source>
</evidence>
<evidence type="ECO:0000256" key="18">
    <source>
        <dbReference type="ARBA" id="ARBA00023159"/>
    </source>
</evidence>
<evidence type="ECO:0000256" key="28">
    <source>
        <dbReference type="ARBA" id="ARBA00065174"/>
    </source>
</evidence>
<evidence type="ECO:0000256" key="13">
    <source>
        <dbReference type="ARBA" id="ARBA00023015"/>
    </source>
</evidence>
<dbReference type="GO" id="GO:0004303">
    <property type="term" value="F:estradiol 17-beta-dehydrogenase [NAD(P)+] activity"/>
    <property type="evidence" value="ECO:0007669"/>
    <property type="project" value="UniProtKB-EC"/>
</dbReference>
<evidence type="ECO:0000256" key="1">
    <source>
        <dbReference type="ARBA" id="ARBA00004123"/>
    </source>
</evidence>
<dbReference type="InterPro" id="IPR011598">
    <property type="entry name" value="bHLH_dom"/>
</dbReference>
<feature type="compositionally biased region" description="Basic and acidic residues" evidence="42">
    <location>
        <begin position="29"/>
        <end position="43"/>
    </location>
</feature>
<dbReference type="GO" id="GO:0005654">
    <property type="term" value="C:nucleoplasm"/>
    <property type="evidence" value="ECO:0007669"/>
    <property type="project" value="UniProtKB-ARBA"/>
</dbReference>
<sequence length="510" mass="55698">MGDNSQSEAFEARIRVSGGGNNGSTGSDGDSKLEPSSPVDRHTFSRCSSTGSVNTPSSSAHNTGKIVENAQKERNHSQYTKDEDSDNKSSTISYKERRREAHTQAEQKRRDAIKRGYDTLQDLVPSCQQTDASGYKLSKATVLQKSIDYIQFLLQQKKKQEEERNALRKEVVALRIMKTNYEQIVKAHQTQPGHSETRISDETKFQVAIMDRLFQTFDSVSVTNFSELSACVFSWLEEHCKPQVGTERSKRTNSYHIVIIMTPGLLAGKLAIVTGAGSGIGRAVCRLFAREGAKVIAADQNVKAAEETAHALEGSEHVPVEIDVKSAESIENAFTHAKKHFLVPPTIVVNSAGITRDNFLLKLSEEDFDAVLNVNLKGTFLITQYAAKSMINSGISEGGSVINVASIIGKTGNIGQSNYAASKAGVEAFTKTAAMEFGQFGIRVNAVLPGFIETPMTDMVPDKVKQMFVERIPLRRMGKPIEVAELILFLASVKSSYINGASIDVTGGLH</sequence>
<evidence type="ECO:0000259" key="43">
    <source>
        <dbReference type="PROSITE" id="PS50888"/>
    </source>
</evidence>
<dbReference type="CDD" id="cd05333">
    <property type="entry name" value="BKR_SDR_c"/>
    <property type="match status" value="1"/>
</dbReference>
<comment type="similarity">
    <text evidence="5">Belongs to the short-chain dehydrogenases/reductases (SDR) family.</text>
</comment>
<dbReference type="PROSITE" id="PS00061">
    <property type="entry name" value="ADH_SHORT"/>
    <property type="match status" value="1"/>
</dbReference>
<evidence type="ECO:0000256" key="31">
    <source>
        <dbReference type="ARBA" id="ARBA00070911"/>
    </source>
</evidence>
<evidence type="ECO:0000256" key="36">
    <source>
        <dbReference type="ARBA" id="ARBA00081419"/>
    </source>
</evidence>
<evidence type="ECO:0000256" key="25">
    <source>
        <dbReference type="ARBA" id="ARBA00050435"/>
    </source>
</evidence>
<comment type="catalytic activity">
    <reaction evidence="23">
        <text>17beta-estradiol + NAD(+) = estrone + NADH + H(+)</text>
        <dbReference type="Rhea" id="RHEA:24612"/>
        <dbReference type="ChEBI" id="CHEBI:15378"/>
        <dbReference type="ChEBI" id="CHEBI:16469"/>
        <dbReference type="ChEBI" id="CHEBI:17263"/>
        <dbReference type="ChEBI" id="CHEBI:57540"/>
        <dbReference type="ChEBI" id="CHEBI:57945"/>
        <dbReference type="EC" id="1.1.1.62"/>
    </reaction>
    <physiologicalReaction direction="left-to-right" evidence="23">
        <dbReference type="Rhea" id="RHEA:24613"/>
    </physiologicalReaction>
    <physiologicalReaction direction="right-to-left" evidence="23">
        <dbReference type="Rhea" id="RHEA:24614"/>
    </physiologicalReaction>
</comment>
<evidence type="ECO:0000256" key="7">
    <source>
        <dbReference type="ARBA" id="ARBA00022490"/>
    </source>
</evidence>
<keyword evidence="7" id="KW-0963">Cytoplasm</keyword>
<feature type="coiled-coil region" evidence="41">
    <location>
        <begin position="150"/>
        <end position="177"/>
    </location>
</feature>
<protein>
    <recommendedName>
        <fullName evidence="31">(3R)-3-hydroxyacyl-CoA dehydrogenase</fullName>
        <ecNumber evidence="30">1.1.1.239</ecNumber>
        <ecNumber evidence="6">1.1.1.n12</ecNumber>
    </recommendedName>
    <alternativeName>
        <fullName evidence="36">17-beta-hydroxysteroid dehydrogenase 8</fullName>
    </alternativeName>
    <alternativeName>
        <fullName evidence="34">3-ketoacyl-[acyl-carrier-protein] reductase alpha subunit</fullName>
    </alternativeName>
    <alternativeName>
        <fullName evidence="39">3-oxoacyl-[acyl-carrier-protein] reductase</fullName>
    </alternativeName>
    <alternativeName>
        <fullName evidence="40">Estradiol 17-beta-dehydrogenase 8</fullName>
    </alternativeName>
    <alternativeName>
        <fullName evidence="33">Max-like bHLHZip protein</fullName>
    </alternativeName>
    <alternativeName>
        <fullName evidence="32">Max-like protein X</fullName>
    </alternativeName>
    <alternativeName>
        <fullName evidence="35">Protein BigMax</fullName>
    </alternativeName>
    <alternativeName>
        <fullName evidence="37">Testosterone 17-beta-dehydrogenase 8</fullName>
    </alternativeName>
    <alternativeName>
        <fullName evidence="38">Transcription factor-like protein 4</fullName>
    </alternativeName>
</protein>
<dbReference type="GO" id="GO:0005759">
    <property type="term" value="C:mitochondrial matrix"/>
    <property type="evidence" value="ECO:0007669"/>
    <property type="project" value="UniProtKB-SubCell"/>
</dbReference>
<accession>A0A232EGH7</accession>
<evidence type="ECO:0000256" key="35">
    <source>
        <dbReference type="ARBA" id="ARBA00079081"/>
    </source>
</evidence>
<dbReference type="GO" id="GO:0008210">
    <property type="term" value="P:estrogen metabolic process"/>
    <property type="evidence" value="ECO:0007669"/>
    <property type="project" value="UniProtKB-ARBA"/>
</dbReference>
<dbReference type="GO" id="GO:0006633">
    <property type="term" value="P:fatty acid biosynthetic process"/>
    <property type="evidence" value="ECO:0007669"/>
    <property type="project" value="UniProtKB-KW"/>
</dbReference>
<evidence type="ECO:0000256" key="34">
    <source>
        <dbReference type="ARBA" id="ARBA00077835"/>
    </source>
</evidence>
<evidence type="ECO:0000256" key="12">
    <source>
        <dbReference type="ARBA" id="ARBA00023002"/>
    </source>
</evidence>
<dbReference type="SMART" id="SM00353">
    <property type="entry name" value="HLH"/>
    <property type="match status" value="1"/>
</dbReference>
<reference evidence="44 45" key="1">
    <citation type="journal article" date="2017" name="Curr. Biol.">
        <title>The Evolution of Venom by Co-option of Single-Copy Genes.</title>
        <authorList>
            <person name="Martinson E.O."/>
            <person name="Mrinalini"/>
            <person name="Kelkar Y.D."/>
            <person name="Chang C.H."/>
            <person name="Werren J.H."/>
        </authorList>
    </citation>
    <scope>NUCLEOTIDE SEQUENCE [LARGE SCALE GENOMIC DNA]</scope>
    <source>
        <strain evidence="44 45">Alberta</strain>
        <tissue evidence="44">Whole body</tissue>
    </source>
</reference>
<evidence type="ECO:0000256" key="3">
    <source>
        <dbReference type="ARBA" id="ARBA00004496"/>
    </source>
</evidence>
<dbReference type="AlphaFoldDB" id="A0A232EGH7"/>
<keyword evidence="20" id="KW-0804">Transcription</keyword>
<dbReference type="Pfam" id="PF13561">
    <property type="entry name" value="adh_short_C2"/>
    <property type="match status" value="1"/>
</dbReference>
<comment type="function">
    <text evidence="27">Transcription regulator. Forms a sequence-specific DNA-binding protein complex with MAD1, MAD4, MNT, WBSCR14 and MLXIP which recognizes the core sequence 5'-CACGTG-3'. The TCFL4-MAD1, TCFL4-MAD4, TCFL4-WBSCR14 complexes are transcriptional repressors. Plays a role in transcriptional activation of glycolytic target genes. Involved in glucose-responsive gene regulation.</text>
</comment>
<dbReference type="GO" id="GO:0046983">
    <property type="term" value="F:protein dimerization activity"/>
    <property type="evidence" value="ECO:0007669"/>
    <property type="project" value="InterPro"/>
</dbReference>
<keyword evidence="8" id="KW-0678">Repressor</keyword>
<keyword evidence="14" id="KW-0520">NAD</keyword>
<dbReference type="GO" id="GO:0048038">
    <property type="term" value="F:quinone binding"/>
    <property type="evidence" value="ECO:0007669"/>
    <property type="project" value="TreeGrafter"/>
</dbReference>
<evidence type="ECO:0000256" key="37">
    <source>
        <dbReference type="ARBA" id="ARBA00081936"/>
    </source>
</evidence>
<keyword evidence="17" id="KW-0496">Mitochondrion</keyword>
<dbReference type="InterPro" id="IPR020904">
    <property type="entry name" value="Sc_DH/Rdtase_CS"/>
</dbReference>
<dbReference type="GO" id="GO:0140297">
    <property type="term" value="F:DNA-binding transcription factor binding"/>
    <property type="evidence" value="ECO:0007669"/>
    <property type="project" value="UniProtKB-ARBA"/>
</dbReference>
<dbReference type="GO" id="GO:0045944">
    <property type="term" value="P:positive regulation of transcription by RNA polymerase II"/>
    <property type="evidence" value="ECO:0007669"/>
    <property type="project" value="UniProtKB-ARBA"/>
</dbReference>
<dbReference type="PANTHER" id="PTHR42760">
    <property type="entry name" value="SHORT-CHAIN DEHYDROGENASES/REDUCTASES FAMILY MEMBER"/>
    <property type="match status" value="1"/>
</dbReference>
<keyword evidence="21" id="KW-0539">Nucleus</keyword>
<comment type="subcellular location">
    <subcellularLocation>
        <location evidence="3">Cytoplasm</location>
    </subcellularLocation>
    <subcellularLocation>
        <location evidence="2">Mitochondrion matrix</location>
    </subcellularLocation>
    <subcellularLocation>
        <location evidence="1">Nucleus</location>
    </subcellularLocation>
</comment>
<gene>
    <name evidence="44" type="ORF">TSAR_000824</name>
</gene>
<evidence type="ECO:0000256" key="11">
    <source>
        <dbReference type="ARBA" id="ARBA00022832"/>
    </source>
</evidence>
<evidence type="ECO:0000256" key="27">
    <source>
        <dbReference type="ARBA" id="ARBA00053727"/>
    </source>
</evidence>
<keyword evidence="15" id="KW-0443">Lipid metabolism</keyword>
<comment type="caution">
    <text evidence="44">The sequence shown here is derived from an EMBL/GenBank/DDBJ whole genome shotgun (WGS) entry which is preliminary data.</text>
</comment>
<evidence type="ECO:0000313" key="45">
    <source>
        <dbReference type="Proteomes" id="UP000215335"/>
    </source>
</evidence>
<dbReference type="EC" id="1.1.1.239" evidence="30"/>
<evidence type="ECO:0000256" key="14">
    <source>
        <dbReference type="ARBA" id="ARBA00023027"/>
    </source>
</evidence>
<dbReference type="Proteomes" id="UP000215335">
    <property type="component" value="Unassembled WGS sequence"/>
</dbReference>
<comment type="catalytic activity">
    <reaction evidence="24">
        <text>testosterone + NAD(+) = androst-4-ene-3,17-dione + NADH + H(+)</text>
        <dbReference type="Rhea" id="RHEA:14929"/>
        <dbReference type="ChEBI" id="CHEBI:15378"/>
        <dbReference type="ChEBI" id="CHEBI:16422"/>
        <dbReference type="ChEBI" id="CHEBI:17347"/>
        <dbReference type="ChEBI" id="CHEBI:57540"/>
        <dbReference type="ChEBI" id="CHEBI:57945"/>
        <dbReference type="EC" id="1.1.1.239"/>
    </reaction>
    <physiologicalReaction direction="left-to-right" evidence="24">
        <dbReference type="Rhea" id="RHEA:14930"/>
    </physiologicalReaction>
</comment>
<evidence type="ECO:0000256" key="21">
    <source>
        <dbReference type="ARBA" id="ARBA00023242"/>
    </source>
</evidence>
<dbReference type="PROSITE" id="PS50888">
    <property type="entry name" value="BHLH"/>
    <property type="match status" value="1"/>
</dbReference>
<dbReference type="FunFam" id="4.10.280.10:FF:000037">
    <property type="entry name" value="max-like protein X isoform X2"/>
    <property type="match status" value="1"/>
</dbReference>
<dbReference type="SUPFAM" id="SSF51735">
    <property type="entry name" value="NAD(P)-binding Rossmann-fold domains"/>
    <property type="match status" value="1"/>
</dbReference>
<evidence type="ECO:0000256" key="42">
    <source>
        <dbReference type="SAM" id="MobiDB-lite"/>
    </source>
</evidence>
<dbReference type="PRINTS" id="PR00080">
    <property type="entry name" value="SDRFAMILY"/>
</dbReference>
<dbReference type="CDD" id="cd19687">
    <property type="entry name" value="bHLHzip_Mlx"/>
    <property type="match status" value="1"/>
</dbReference>
<evidence type="ECO:0000313" key="44">
    <source>
        <dbReference type="EMBL" id="OXU17453.1"/>
    </source>
</evidence>
<comment type="pathway">
    <text evidence="4">Lipid metabolism; fatty acid biosynthesis.</text>
</comment>
<comment type="subunit">
    <text evidence="29">Efficient DNA binding requires dimerization with another bHLH protein. Binds DNA as a heterodimer with MAD1, MAD4, MNT, WBSCR14 and MLXIP. Can also bind DNA as a homodimer.</text>
</comment>
<evidence type="ECO:0000256" key="8">
    <source>
        <dbReference type="ARBA" id="ARBA00022491"/>
    </source>
</evidence>
<dbReference type="InterPro" id="IPR002347">
    <property type="entry name" value="SDR_fam"/>
</dbReference>
<dbReference type="Gene3D" id="4.10.280.10">
    <property type="entry name" value="Helix-loop-helix DNA-binding domain"/>
    <property type="match status" value="1"/>
</dbReference>
<evidence type="ECO:0000256" key="30">
    <source>
        <dbReference type="ARBA" id="ARBA00066822"/>
    </source>
</evidence>
<evidence type="ECO:0000256" key="22">
    <source>
        <dbReference type="ARBA" id="ARBA00037929"/>
    </source>
</evidence>
<dbReference type="InterPro" id="IPR036291">
    <property type="entry name" value="NAD(P)-bd_dom_sf"/>
</dbReference>
<evidence type="ECO:0000256" key="2">
    <source>
        <dbReference type="ARBA" id="ARBA00004305"/>
    </source>
</evidence>
<keyword evidence="9" id="KW-0444">Lipid biosynthesis</keyword>
<evidence type="ECO:0000256" key="23">
    <source>
        <dbReference type="ARBA" id="ARBA00049069"/>
    </source>
</evidence>
<comment type="pathway">
    <text evidence="22">Steroid biosynthesis; estrogen biosynthesis.</text>
</comment>
<evidence type="ECO:0000256" key="4">
    <source>
        <dbReference type="ARBA" id="ARBA00005194"/>
    </source>
</evidence>
<dbReference type="PANTHER" id="PTHR42760:SF83">
    <property type="entry name" value="(3R)-3-HYDROXYACYL-COA DEHYDROGENASE"/>
    <property type="match status" value="1"/>
</dbReference>
<evidence type="ECO:0000256" key="16">
    <source>
        <dbReference type="ARBA" id="ARBA00023125"/>
    </source>
</evidence>
<keyword evidence="11" id="KW-0276">Fatty acid metabolism</keyword>
<organism evidence="44 45">
    <name type="scientific">Trichomalopsis sarcophagae</name>
    <dbReference type="NCBI Taxonomy" id="543379"/>
    <lineage>
        <taxon>Eukaryota</taxon>
        <taxon>Metazoa</taxon>
        <taxon>Ecdysozoa</taxon>
        <taxon>Arthropoda</taxon>
        <taxon>Hexapoda</taxon>
        <taxon>Insecta</taxon>
        <taxon>Pterygota</taxon>
        <taxon>Neoptera</taxon>
        <taxon>Endopterygota</taxon>
        <taxon>Hymenoptera</taxon>
        <taxon>Apocrita</taxon>
        <taxon>Proctotrupomorpha</taxon>
        <taxon>Chalcidoidea</taxon>
        <taxon>Pteromalidae</taxon>
        <taxon>Pteromalinae</taxon>
        <taxon>Trichomalopsis</taxon>
    </lineage>
</organism>
<comment type="catalytic activity">
    <reaction evidence="26">
        <text>a (3R)-3-hydroxyacyl-CoA + NAD(+) = a 3-oxoacyl-CoA + NADH + H(+)</text>
        <dbReference type="Rhea" id="RHEA:32711"/>
        <dbReference type="ChEBI" id="CHEBI:15378"/>
        <dbReference type="ChEBI" id="CHEBI:57319"/>
        <dbReference type="ChEBI" id="CHEBI:57540"/>
        <dbReference type="ChEBI" id="CHEBI:57945"/>
        <dbReference type="ChEBI" id="CHEBI:90726"/>
        <dbReference type="EC" id="1.1.1.n12"/>
    </reaction>
    <physiologicalReaction direction="left-to-right" evidence="26">
        <dbReference type="Rhea" id="RHEA:32712"/>
    </physiologicalReaction>
</comment>
<dbReference type="Gene3D" id="3.40.50.720">
    <property type="entry name" value="NAD(P)-binding Rossmann-like Domain"/>
    <property type="match status" value="1"/>
</dbReference>
<keyword evidence="10" id="KW-0597">Phosphoprotein</keyword>
<feature type="compositionally biased region" description="Basic and acidic residues" evidence="42">
    <location>
        <begin position="94"/>
        <end position="109"/>
    </location>
</feature>
<evidence type="ECO:0000256" key="20">
    <source>
        <dbReference type="ARBA" id="ARBA00023163"/>
    </source>
</evidence>
<keyword evidence="13" id="KW-0805">Transcription regulation</keyword>
<dbReference type="PRINTS" id="PR00081">
    <property type="entry name" value="GDHRDH"/>
</dbReference>
<name>A0A232EGH7_9HYME</name>
<dbReference type="Pfam" id="PF00010">
    <property type="entry name" value="HLH"/>
    <property type="match status" value="1"/>
</dbReference>
<evidence type="ECO:0000256" key="32">
    <source>
        <dbReference type="ARBA" id="ARBA00071251"/>
    </source>
</evidence>
<keyword evidence="19" id="KW-0275">Fatty acid biosynthesis</keyword>
<dbReference type="GO" id="GO:0003677">
    <property type="term" value="F:DNA binding"/>
    <property type="evidence" value="ECO:0007669"/>
    <property type="project" value="UniProtKB-KW"/>
</dbReference>
<dbReference type="OrthoDB" id="1888931at2759"/>
<keyword evidence="41" id="KW-0175">Coiled coil</keyword>
<evidence type="ECO:0000256" key="9">
    <source>
        <dbReference type="ARBA" id="ARBA00022516"/>
    </source>
</evidence>
<evidence type="ECO:0000256" key="39">
    <source>
        <dbReference type="ARBA" id="ARBA00083097"/>
    </source>
</evidence>
<feature type="region of interest" description="Disordered" evidence="42">
    <location>
        <begin position="1"/>
        <end position="109"/>
    </location>
</feature>
<dbReference type="EMBL" id="NNAY01004762">
    <property type="protein sequence ID" value="OXU17453.1"/>
    <property type="molecule type" value="Genomic_DNA"/>
</dbReference>
<evidence type="ECO:0000256" key="19">
    <source>
        <dbReference type="ARBA" id="ARBA00023160"/>
    </source>
</evidence>
<dbReference type="InterPro" id="IPR036638">
    <property type="entry name" value="HLH_DNA-bd_sf"/>
</dbReference>
<dbReference type="FunFam" id="3.40.50.720:FF:000231">
    <property type="entry name" value="Estradiol 17-beta-dehydrogenase 8"/>
    <property type="match status" value="1"/>
</dbReference>
<feature type="domain" description="BHLH" evidence="43">
    <location>
        <begin position="97"/>
        <end position="153"/>
    </location>
</feature>
<evidence type="ECO:0000256" key="26">
    <source>
        <dbReference type="ARBA" id="ARBA00052680"/>
    </source>
</evidence>
<feature type="compositionally biased region" description="Low complexity" evidence="42">
    <location>
        <begin position="48"/>
        <end position="59"/>
    </location>
</feature>
<evidence type="ECO:0000256" key="10">
    <source>
        <dbReference type="ARBA" id="ARBA00022553"/>
    </source>
</evidence>